<keyword evidence="2" id="KW-0472">Membrane</keyword>
<evidence type="ECO:0000256" key="1">
    <source>
        <dbReference type="SAM" id="Coils"/>
    </source>
</evidence>
<keyword evidence="1" id="KW-0175">Coiled coil</keyword>
<keyword evidence="2" id="KW-0812">Transmembrane</keyword>
<dbReference type="HOGENOM" id="CLU_252357_0_0_0"/>
<dbReference type="OrthoDB" id="19185at2"/>
<protein>
    <submittedName>
        <fullName evidence="3">Uncharacterized protein</fullName>
    </submittedName>
</protein>
<feature type="coiled-coil region" evidence="1">
    <location>
        <begin position="1416"/>
        <end position="1450"/>
    </location>
</feature>
<dbReference type="Proteomes" id="UP000002193">
    <property type="component" value="Chromosome"/>
</dbReference>
<dbReference type="STRING" id="227941.CCA_00616"/>
<dbReference type="eggNOG" id="COG1196">
    <property type="taxonomic scope" value="Bacteria"/>
</dbReference>
<dbReference type="EMBL" id="AE015925">
    <property type="protein sequence ID" value="AAP05358.1"/>
    <property type="molecule type" value="Genomic_DNA"/>
</dbReference>
<proteinExistence type="predicted"/>
<sequence>MSIFLANGDTNQNPQGASFLQASSASPLSPEATGIRASLTTQETLLHTVEREIAAMEKTDLKKMRLYKVALVILTVIGMAILFVLPVAMVFNVAIWIPIVITIGVSLVCGAVSNKLRARCQEIRLKYRSLQVYRRHLFNKHPDLKRSTLSKYHIELPKGGSLKEKLLAQLRPDKHQNSFDGGASLDQSLGLAGEINSRYQCEALLGVDRVDNTVWEKRLTDVLNAKVELLKNNSAYAALRGLSNSALKESGLDLPSLLPGMNFIDLGKSLMSICGFGNKVGLEIRQSIDQYERMYSHSKTLSSWLYEVSPATRVYLSQERQTVDVTLDMFTKLQTHINKMQFADWVVHFDSWQKDVCAFAADPTNLDVHKKIVSAANKLCIHEGVNQDRQVVVRNILMQIEDVIAQHQSGNIENLNRIKTSLEESIQAEFKEMRKSLGNKHADSANLLHGVEKEFIGYLASLGDVKLLFDKIYKCIQLGKFVRMDMEKAVQRHPDNQRIRILSSIDQLLELVNRDTWGSISAKSVEEILEEKNEIIRGLERSRQKVEQWSEKYNLFKSQKMTRIFMSDFSEGYSTIESEIDKLQKTHHKASDVSDFIDGCRSFLDTIYGALGGSQNLPTKEEITAWSEEFKALISELDSVLPDIQSAGQRIQAEGTSGKSMLLQAITSRESSLKAASKKKEAELVAAIKGRRPGPRESIATLLDDSIAQMQALLGGMADLEQSLKDPNNIAVEEVVRSSDHLFSIMHDSKSSKLGDLETLLSARSEGVASTAATELGEAAESAAQTVSDTQKVGKNFWETRNKDLDSLLKQVQKIANKWNMGQSIVMFIAGLLLLVVSLSLLSLQMVWLPVGLSALALILQILPMFFNHVIEKKVFDVRAASLAKDMLPSTKILPSELDNSDVERLSRIQDILQLEGYEQAWARGVIKDIDGPLANKKDDFKKTIKDLKSASKSLDKGIKKRFGTKNLQNVVEGEKSAEVLQPAASIQQVVQPSDPARAIAIAARQHHLDQLIIEIDRIEKEENKIVDYRLRYGVEKARYEQQSAYRHLLRRQFEEGKEQFPALEKKLVESRGMVDICAQALSQSPVSETDPQEINSKLDLLTLLIFKIYNSQDDAAVRDAKNSFDALVKEAANRGYLQELQDALELSACLGNNDMRFDQTRREQLARLQPARAASVGRVERSAVGEQELEVRKKVLDVLGIGYISPFLEFSSSTIYGKGSSAVQEALKELQLLKVKIDSGDEISPEEYKKAKRSLSSYLGLERKLSPLAYGRVLGDENFVKSAQMMREKHSLQEIVGLNTAIGRHELCSLAIKRIDKWITQRVNRGENRNLVANVLESLRACDSSGSSANQEKIREFYGKLVKLPKYVLIRIIKDFRVQSLLVTQKIQDIKELQKQFIKASCVVENRERILAETRAGCEEELRNLSELLARLQLSKQELIAERDAIRNKLFSDEIDD</sequence>
<keyword evidence="2" id="KW-1133">Transmembrane helix</keyword>
<evidence type="ECO:0000256" key="2">
    <source>
        <dbReference type="SAM" id="Phobius"/>
    </source>
</evidence>
<feature type="transmembrane region" description="Helical" evidence="2">
    <location>
        <begin position="824"/>
        <end position="842"/>
    </location>
</feature>
<organism evidence="3 4">
    <name type="scientific">Chlamydia caviae (strain ATCC VR-813 / DSM 19441 / 03DC25 / GPIC)</name>
    <name type="common">Chlamydophila caviae</name>
    <dbReference type="NCBI Taxonomy" id="227941"/>
    <lineage>
        <taxon>Bacteria</taxon>
        <taxon>Pseudomonadati</taxon>
        <taxon>Chlamydiota</taxon>
        <taxon>Chlamydiia</taxon>
        <taxon>Chlamydiales</taxon>
        <taxon>Chlamydiaceae</taxon>
        <taxon>Chlamydia/Chlamydophila group</taxon>
        <taxon>Chlamydia</taxon>
    </lineage>
</organism>
<accession>Q822R3</accession>
<reference evidence="3 4" key="1">
    <citation type="journal article" date="2003" name="Nucleic Acids Res.">
        <title>Genome sequence of Chlamydophila caviae (Chlamydia psittaci GPIC): examining the role of niche-specific genes in the evolution of the Chlamydiaceae.</title>
        <authorList>
            <person name="Read T.D."/>
            <person name="Myers G.S.A."/>
            <person name="Brunham R.C."/>
            <person name="Nelson W.C."/>
            <person name="Paulsen I.T."/>
            <person name="Heidelberg J.F."/>
            <person name="Holtzapple E.K."/>
            <person name="Khouri H.M."/>
            <person name="Federova N.B."/>
            <person name="Carty H.A."/>
            <person name="Umayam L.A."/>
            <person name="Haft D.H."/>
            <person name="Peterson J.D."/>
            <person name="Beanan M.J."/>
            <person name="White O."/>
            <person name="Salzberg S.L."/>
            <person name="Hsia R.-C."/>
            <person name="McClarty G."/>
            <person name="Rank R.G."/>
            <person name="Bavoil P.M."/>
            <person name="Fraser C.M."/>
        </authorList>
    </citation>
    <scope>NUCLEOTIDE SEQUENCE [LARGE SCALE GENOMIC DNA]</scope>
    <source>
        <strain evidence="4">ATCC VR-813 / DSM 19441 / 03DC25 / GPIC</strain>
    </source>
</reference>
<name>Q822R3_CHLCV</name>
<dbReference type="KEGG" id="cca:CCA_00616"/>
<feature type="transmembrane region" description="Helical" evidence="2">
    <location>
        <begin position="95"/>
        <end position="116"/>
    </location>
</feature>
<keyword evidence="4" id="KW-1185">Reference proteome</keyword>
<dbReference type="RefSeq" id="WP_011006573.1">
    <property type="nucleotide sequence ID" value="NC_003361.3"/>
</dbReference>
<gene>
    <name evidence="3" type="ordered locus">CCA_00616</name>
</gene>
<feature type="transmembrane region" description="Helical" evidence="2">
    <location>
        <begin position="66"/>
        <end position="89"/>
    </location>
</feature>
<evidence type="ECO:0000313" key="3">
    <source>
        <dbReference type="EMBL" id="AAP05358.1"/>
    </source>
</evidence>
<feature type="coiled-coil region" evidence="1">
    <location>
        <begin position="522"/>
        <end position="559"/>
    </location>
</feature>
<evidence type="ECO:0000313" key="4">
    <source>
        <dbReference type="Proteomes" id="UP000002193"/>
    </source>
</evidence>